<evidence type="ECO:0000256" key="5">
    <source>
        <dbReference type="ARBA" id="ARBA00022617"/>
    </source>
</evidence>
<dbReference type="InterPro" id="IPR011577">
    <property type="entry name" value="Cyt_b561_bac/Ni-Hgenase"/>
</dbReference>
<evidence type="ECO:0000256" key="8">
    <source>
        <dbReference type="ARBA" id="ARBA00022982"/>
    </source>
</evidence>
<feature type="transmembrane region" description="Helical" evidence="13">
    <location>
        <begin position="94"/>
        <end position="113"/>
    </location>
</feature>
<dbReference type="InterPro" id="IPR016174">
    <property type="entry name" value="Di-haem_cyt_TM"/>
</dbReference>
<comment type="caution">
    <text evidence="15">The sequence shown here is derived from an EMBL/GenBank/DDBJ whole genome shotgun (WGS) entry which is preliminary data.</text>
</comment>
<feature type="transmembrane region" description="Helical" evidence="13">
    <location>
        <begin position="55"/>
        <end position="74"/>
    </location>
</feature>
<dbReference type="SUPFAM" id="SSF81342">
    <property type="entry name" value="Transmembrane di-heme cytochromes"/>
    <property type="match status" value="1"/>
</dbReference>
<comment type="subcellular location">
    <subcellularLocation>
        <location evidence="2">Cell membrane</location>
        <topology evidence="2">Multi-pass membrane protein</topology>
    </subcellularLocation>
</comment>
<reference evidence="15 16" key="1">
    <citation type="submission" date="2021-03" db="EMBL/GenBank/DDBJ databases">
        <title>Genomic Encyclopedia of Type Strains, Phase IV (KMG-IV): sequencing the most valuable type-strain genomes for metagenomic binning, comparative biology and taxonomic classification.</title>
        <authorList>
            <person name="Goeker M."/>
        </authorList>
    </citation>
    <scope>NUCLEOTIDE SEQUENCE [LARGE SCALE GENOMIC DNA]</scope>
    <source>
        <strain evidence="15 16">DSM 21600</strain>
    </source>
</reference>
<evidence type="ECO:0000256" key="9">
    <source>
        <dbReference type="ARBA" id="ARBA00022989"/>
    </source>
</evidence>
<evidence type="ECO:0000256" key="11">
    <source>
        <dbReference type="ARBA" id="ARBA00023136"/>
    </source>
</evidence>
<comment type="similarity">
    <text evidence="12">Belongs to the cytochrome b561 family.</text>
</comment>
<keyword evidence="9 13" id="KW-1133">Transmembrane helix</keyword>
<evidence type="ECO:0000256" key="10">
    <source>
        <dbReference type="ARBA" id="ARBA00023004"/>
    </source>
</evidence>
<evidence type="ECO:0000256" key="13">
    <source>
        <dbReference type="SAM" id="Phobius"/>
    </source>
</evidence>
<dbReference type="PANTHER" id="PTHR30529">
    <property type="entry name" value="CYTOCHROME B561"/>
    <property type="match status" value="1"/>
</dbReference>
<name>A0ABS4DZ73_9HYPH</name>
<dbReference type="InterPro" id="IPR052168">
    <property type="entry name" value="Cytochrome_b561_oxidase"/>
</dbReference>
<keyword evidence="4" id="KW-1003">Cell membrane</keyword>
<evidence type="ECO:0000256" key="12">
    <source>
        <dbReference type="ARBA" id="ARBA00037975"/>
    </source>
</evidence>
<dbReference type="PANTHER" id="PTHR30529:SF1">
    <property type="entry name" value="CYTOCHROME B561 HOMOLOG 2"/>
    <property type="match status" value="1"/>
</dbReference>
<evidence type="ECO:0000256" key="3">
    <source>
        <dbReference type="ARBA" id="ARBA00022448"/>
    </source>
</evidence>
<evidence type="ECO:0000256" key="6">
    <source>
        <dbReference type="ARBA" id="ARBA00022692"/>
    </source>
</evidence>
<feature type="transmembrane region" description="Helical" evidence="13">
    <location>
        <begin position="23"/>
        <end position="43"/>
    </location>
</feature>
<keyword evidence="10" id="KW-0408">Iron</keyword>
<keyword evidence="5" id="KW-0349">Heme</keyword>
<keyword evidence="7" id="KW-0479">Metal-binding</keyword>
<dbReference type="EMBL" id="JAGGJU010000006">
    <property type="protein sequence ID" value="MBP1850987.1"/>
    <property type="molecule type" value="Genomic_DNA"/>
</dbReference>
<evidence type="ECO:0000256" key="1">
    <source>
        <dbReference type="ARBA" id="ARBA00001970"/>
    </source>
</evidence>
<keyword evidence="8" id="KW-0249">Electron transport</keyword>
<evidence type="ECO:0000259" key="14">
    <source>
        <dbReference type="Pfam" id="PF01292"/>
    </source>
</evidence>
<dbReference type="Proteomes" id="UP000759443">
    <property type="component" value="Unassembled WGS sequence"/>
</dbReference>
<proteinExistence type="inferred from homology"/>
<evidence type="ECO:0000256" key="4">
    <source>
        <dbReference type="ARBA" id="ARBA00022475"/>
    </source>
</evidence>
<dbReference type="RefSeq" id="WP_209945280.1">
    <property type="nucleotide sequence ID" value="NZ_JAGGJU010000006.1"/>
</dbReference>
<keyword evidence="16" id="KW-1185">Reference proteome</keyword>
<accession>A0ABS4DZ73</accession>
<evidence type="ECO:0000256" key="7">
    <source>
        <dbReference type="ARBA" id="ARBA00022723"/>
    </source>
</evidence>
<feature type="domain" description="Cytochrome b561 bacterial/Ni-hydrogenase" evidence="14">
    <location>
        <begin position="16"/>
        <end position="183"/>
    </location>
</feature>
<sequence>MSYSATPYMLDHGSGYGLVSRGFHWLMALLLTWQFLTALLHVIDRQRAVSAMAWSTHHDVGFLLFVLVLLRGLWGLSNAGRRPAHAGRLGRLASLGHLALYALMAYVPAVALLRQFGSARAFSPFGIPLMKGGGEKIGWMTELGSASHALAAWALLALIGGHLAMVMVHHFVWKDETAARMVG</sequence>
<evidence type="ECO:0000256" key="2">
    <source>
        <dbReference type="ARBA" id="ARBA00004651"/>
    </source>
</evidence>
<evidence type="ECO:0000313" key="15">
    <source>
        <dbReference type="EMBL" id="MBP1850987.1"/>
    </source>
</evidence>
<keyword evidence="11 13" id="KW-0472">Membrane</keyword>
<evidence type="ECO:0000313" key="16">
    <source>
        <dbReference type="Proteomes" id="UP000759443"/>
    </source>
</evidence>
<protein>
    <submittedName>
        <fullName evidence="15">Cytochrome b561</fullName>
    </submittedName>
</protein>
<dbReference type="Pfam" id="PF01292">
    <property type="entry name" value="Ni_hydr_CYTB"/>
    <property type="match status" value="1"/>
</dbReference>
<keyword evidence="6 13" id="KW-0812">Transmembrane</keyword>
<feature type="transmembrane region" description="Helical" evidence="13">
    <location>
        <begin position="150"/>
        <end position="173"/>
    </location>
</feature>
<gene>
    <name evidence="15" type="ORF">J2Z17_002430</name>
</gene>
<comment type="cofactor">
    <cofactor evidence="1">
        <name>heme b</name>
        <dbReference type="ChEBI" id="CHEBI:60344"/>
    </cofactor>
</comment>
<organism evidence="15 16">
    <name type="scientific">Rhizobium halophytocola</name>
    <dbReference type="NCBI Taxonomy" id="735519"/>
    <lineage>
        <taxon>Bacteria</taxon>
        <taxon>Pseudomonadati</taxon>
        <taxon>Pseudomonadota</taxon>
        <taxon>Alphaproteobacteria</taxon>
        <taxon>Hyphomicrobiales</taxon>
        <taxon>Rhizobiaceae</taxon>
        <taxon>Rhizobium/Agrobacterium group</taxon>
        <taxon>Rhizobium</taxon>
    </lineage>
</organism>
<keyword evidence="3" id="KW-0813">Transport</keyword>